<name>A0ABP1G9Q9_9CHLO</name>
<dbReference type="PANTHER" id="PTHR10177">
    <property type="entry name" value="CYCLINS"/>
    <property type="match status" value="1"/>
</dbReference>
<dbReference type="InterPro" id="IPR036915">
    <property type="entry name" value="Cyclin-like_sf"/>
</dbReference>
<evidence type="ECO:0000256" key="1">
    <source>
        <dbReference type="ARBA" id="ARBA00022618"/>
    </source>
</evidence>
<dbReference type="Pfam" id="PF00134">
    <property type="entry name" value="Cyclin_N"/>
    <property type="match status" value="1"/>
</dbReference>
<dbReference type="SMART" id="SM01332">
    <property type="entry name" value="Cyclin_C"/>
    <property type="match status" value="1"/>
</dbReference>
<organism evidence="5 6">
    <name type="scientific">Coccomyxa viridis</name>
    <dbReference type="NCBI Taxonomy" id="1274662"/>
    <lineage>
        <taxon>Eukaryota</taxon>
        <taxon>Viridiplantae</taxon>
        <taxon>Chlorophyta</taxon>
        <taxon>core chlorophytes</taxon>
        <taxon>Trebouxiophyceae</taxon>
        <taxon>Trebouxiophyceae incertae sedis</taxon>
        <taxon>Coccomyxaceae</taxon>
        <taxon>Coccomyxa</taxon>
    </lineage>
</organism>
<dbReference type="Gene3D" id="1.10.472.10">
    <property type="entry name" value="Cyclin-like"/>
    <property type="match status" value="2"/>
</dbReference>
<accession>A0ABP1G9Q9</accession>
<keyword evidence="1" id="KW-0132">Cell division</keyword>
<evidence type="ECO:0000259" key="4">
    <source>
        <dbReference type="SMART" id="SM01332"/>
    </source>
</evidence>
<dbReference type="Proteomes" id="UP001497392">
    <property type="component" value="Unassembled WGS sequence"/>
</dbReference>
<keyword evidence="3" id="KW-0131">Cell cycle</keyword>
<comment type="caution">
    <text evidence="5">The sequence shown here is derived from an EMBL/GenBank/DDBJ whole genome shotgun (WGS) entry which is preliminary data.</text>
</comment>
<keyword evidence="6" id="KW-1185">Reference proteome</keyword>
<evidence type="ECO:0000256" key="3">
    <source>
        <dbReference type="ARBA" id="ARBA00023306"/>
    </source>
</evidence>
<dbReference type="SUPFAM" id="SSF47954">
    <property type="entry name" value="Cyclin-like"/>
    <property type="match status" value="2"/>
</dbReference>
<dbReference type="InterPro" id="IPR006671">
    <property type="entry name" value="Cyclin_N"/>
</dbReference>
<sequence length="326" mass="36732">MAPLTRSIFKTVVRHTFEQLPDELLIEAELLSLRERELLVQPNQQAIQKTQTVVTANNRTVLAEWLAEVSWDWQLESTIVFKAISYLDNYLSKHDVAELSRFQLVGIACLRAAMGDVHRKRGSQDERLTRNLAPDRFAYISDSTYTEAQVVEMTATIQDCTTDDLRTSPNSKMFLRSFWYRLVQASAVSSEEMHIYTLSSFFLQLTLLDLECSMLPASLLAAASLANSLEVYGKDVWPAIVQQYSAYTLADLARARQQIKAVQEVAPAGHIRSLWRKHHEAHGYDAYQQEWQRALSLVASPCPTPAYLPSSDSLGSATSSQTEGPK</sequence>
<reference evidence="5 6" key="1">
    <citation type="submission" date="2024-06" db="EMBL/GenBank/DDBJ databases">
        <authorList>
            <person name="Kraege A."/>
            <person name="Thomma B."/>
        </authorList>
    </citation>
    <scope>NUCLEOTIDE SEQUENCE [LARGE SCALE GENOMIC DNA]</scope>
</reference>
<protein>
    <submittedName>
        <fullName evidence="5">G12177 protein</fullName>
    </submittedName>
</protein>
<dbReference type="InterPro" id="IPR004367">
    <property type="entry name" value="Cyclin_C-dom"/>
</dbReference>
<dbReference type="InterPro" id="IPR039361">
    <property type="entry name" value="Cyclin"/>
</dbReference>
<gene>
    <name evidence="5" type="primary">g12177</name>
    <name evidence="5" type="ORF">VP750_LOCUS10852</name>
</gene>
<feature type="domain" description="Cyclin C-terminal" evidence="4">
    <location>
        <begin position="169"/>
        <end position="301"/>
    </location>
</feature>
<dbReference type="Pfam" id="PF02984">
    <property type="entry name" value="Cyclin_C"/>
    <property type="match status" value="1"/>
</dbReference>
<dbReference type="EMBL" id="CAXHTA020000019">
    <property type="protein sequence ID" value="CAL5228946.1"/>
    <property type="molecule type" value="Genomic_DNA"/>
</dbReference>
<evidence type="ECO:0000313" key="5">
    <source>
        <dbReference type="EMBL" id="CAL5228946.1"/>
    </source>
</evidence>
<evidence type="ECO:0000313" key="6">
    <source>
        <dbReference type="Proteomes" id="UP001497392"/>
    </source>
</evidence>
<proteinExistence type="predicted"/>
<evidence type="ECO:0000256" key="2">
    <source>
        <dbReference type="ARBA" id="ARBA00023127"/>
    </source>
</evidence>
<keyword evidence="2" id="KW-0195">Cyclin</keyword>